<dbReference type="InterPro" id="IPR006016">
    <property type="entry name" value="UspA"/>
</dbReference>
<comment type="similarity">
    <text evidence="1">Belongs to the universal stress protein A family.</text>
</comment>
<dbReference type="PANTHER" id="PTHR46268:SF6">
    <property type="entry name" value="UNIVERSAL STRESS PROTEIN UP12"/>
    <property type="match status" value="1"/>
</dbReference>
<dbReference type="RefSeq" id="WP_119088544.1">
    <property type="nucleotide sequence ID" value="NZ_QXIS01000006.1"/>
</dbReference>
<evidence type="ECO:0000259" key="2">
    <source>
        <dbReference type="Pfam" id="PF00582"/>
    </source>
</evidence>
<feature type="domain" description="UspA" evidence="2">
    <location>
        <begin position="1"/>
        <end position="133"/>
    </location>
</feature>
<dbReference type="PRINTS" id="PR01438">
    <property type="entry name" value="UNVRSLSTRESS"/>
</dbReference>
<sequence>MFKKILIVVDNSEVMKDVVEYTTTLFPDAFFYLFSIINLGSFSGYYTKAVYKEMNQLSQETLLMLEGLLEKKSIQFTTRTEVGDPVSEVLSFVRDNGVDLIVMETHAGITANKIKLGKTTFSMIMHSGIPVLLLGEDLKSNPSPRILHPTTGSKYSELATRITGEVAAKWKSTIDVLVLSDDKESVKTRVQGILANSKAKGNFSFAERGKEVSSVISQASNADIIIGSRGSPRKSYKLRFIFRPLALDPHIRLVVAFLPKPFLLVCD</sequence>
<dbReference type="EMBL" id="QXIS01000006">
    <property type="protein sequence ID" value="RIE06641.1"/>
    <property type="molecule type" value="Genomic_DNA"/>
</dbReference>
<dbReference type="Proteomes" id="UP000266328">
    <property type="component" value="Unassembled WGS sequence"/>
</dbReference>
<dbReference type="Pfam" id="PF00582">
    <property type="entry name" value="Usp"/>
    <property type="match status" value="1"/>
</dbReference>
<accession>A0A398D593</accession>
<dbReference type="AlphaFoldDB" id="A0A398D593"/>
<proteinExistence type="inferred from homology"/>
<evidence type="ECO:0000313" key="4">
    <source>
        <dbReference type="Proteomes" id="UP000266328"/>
    </source>
</evidence>
<organism evidence="3 4">
    <name type="scientific">Candidatus Cryosericum terrychapinii</name>
    <dbReference type="NCBI Taxonomy" id="2290919"/>
    <lineage>
        <taxon>Bacteria</taxon>
        <taxon>Pseudomonadati</taxon>
        <taxon>Caldisericota/Cryosericota group</taxon>
        <taxon>Candidatus Cryosericota</taxon>
        <taxon>Candidatus Cryosericia</taxon>
        <taxon>Candidatus Cryosericales</taxon>
        <taxon>Candidatus Cryosericaceae</taxon>
        <taxon>Candidatus Cryosericum</taxon>
    </lineage>
</organism>
<keyword evidence="4" id="KW-1185">Reference proteome</keyword>
<evidence type="ECO:0000313" key="3">
    <source>
        <dbReference type="EMBL" id="RIE06641.1"/>
    </source>
</evidence>
<dbReference type="PANTHER" id="PTHR46268">
    <property type="entry name" value="STRESS RESPONSE PROTEIN NHAX"/>
    <property type="match status" value="1"/>
</dbReference>
<comment type="caution">
    <text evidence="3">The sequence shown here is derived from an EMBL/GenBank/DDBJ whole genome shotgun (WGS) entry which is preliminary data.</text>
</comment>
<dbReference type="Gene3D" id="3.40.50.12370">
    <property type="match status" value="1"/>
</dbReference>
<name>A0A398D593_9BACT</name>
<gene>
    <name evidence="3" type="ORF">SMC7_01140</name>
</gene>
<dbReference type="InterPro" id="IPR006015">
    <property type="entry name" value="Universal_stress_UspA"/>
</dbReference>
<dbReference type="OrthoDB" id="9788959at2"/>
<reference evidence="3 4" key="1">
    <citation type="submission" date="2018-09" db="EMBL/GenBank/DDBJ databases">
        <title>Discovery and Ecogenomic Context for Candidatus Cryosericales, a Global Caldiserica Order Active in Thawing Permafrost.</title>
        <authorList>
            <person name="Martinez M.A."/>
            <person name="Woodcroft B.J."/>
            <person name="Ignacio Espinoza J.C."/>
            <person name="Zayed A."/>
            <person name="Singleton C.M."/>
            <person name="Boyd J."/>
            <person name="Li Y.-F."/>
            <person name="Purvine S."/>
            <person name="Maughan H."/>
            <person name="Hodgkins S.B."/>
            <person name="Anderson D."/>
            <person name="Sederholm M."/>
            <person name="Temperton B."/>
            <person name="Saleska S.R."/>
            <person name="Tyson G.W."/>
            <person name="Rich V.I."/>
        </authorList>
    </citation>
    <scope>NUCLEOTIDE SEQUENCE [LARGE SCALE GENOMIC DNA]</scope>
    <source>
        <strain evidence="3 4">SMC7</strain>
    </source>
</reference>
<dbReference type="CDD" id="cd00293">
    <property type="entry name" value="USP-like"/>
    <property type="match status" value="1"/>
</dbReference>
<dbReference type="SUPFAM" id="SSF52402">
    <property type="entry name" value="Adenine nucleotide alpha hydrolases-like"/>
    <property type="match status" value="1"/>
</dbReference>
<evidence type="ECO:0000256" key="1">
    <source>
        <dbReference type="ARBA" id="ARBA00008791"/>
    </source>
</evidence>
<protein>
    <submittedName>
        <fullName evidence="3">Universal stress protein</fullName>
    </submittedName>
</protein>